<proteinExistence type="predicted"/>
<sequence length="295" mass="32655">MKWKMEVEEIETVLEKIWDLHDKLSDAIHSISRAHFLNSIKSQNRKSKSQSNDDLFLPKKRPPDVAATNGDNNRAGFVYFKDFSVGLDAGDASALQEAKSLNAIRTALENLEDQLEFFHQTVQTQQRAERDAAIARLEQSRMVLAMRLAEHQGKKYKVIEDAQALVGDVQNAGHFVSPGNLYTPSAMPDGGKFPSQKGTSSKAFFNVFVSSFNFVKDSLKLDRVGGILGNAALVALSMLALMHLHEVGIKDKYIVELPSRKEDAYKRNMIKVSRPEGSTSGGGHSPQLDVLLARG</sequence>
<evidence type="ECO:0000313" key="1">
    <source>
        <dbReference type="EMBL" id="KAI5657748.1"/>
    </source>
</evidence>
<dbReference type="EMBL" id="CM044706">
    <property type="protein sequence ID" value="KAI5657748.1"/>
    <property type="molecule type" value="Genomic_DNA"/>
</dbReference>
<evidence type="ECO:0000313" key="2">
    <source>
        <dbReference type="Proteomes" id="UP001060085"/>
    </source>
</evidence>
<organism evidence="1 2">
    <name type="scientific">Catharanthus roseus</name>
    <name type="common">Madagascar periwinkle</name>
    <name type="synonym">Vinca rosea</name>
    <dbReference type="NCBI Taxonomy" id="4058"/>
    <lineage>
        <taxon>Eukaryota</taxon>
        <taxon>Viridiplantae</taxon>
        <taxon>Streptophyta</taxon>
        <taxon>Embryophyta</taxon>
        <taxon>Tracheophyta</taxon>
        <taxon>Spermatophyta</taxon>
        <taxon>Magnoliopsida</taxon>
        <taxon>eudicotyledons</taxon>
        <taxon>Gunneridae</taxon>
        <taxon>Pentapetalae</taxon>
        <taxon>asterids</taxon>
        <taxon>lamiids</taxon>
        <taxon>Gentianales</taxon>
        <taxon>Apocynaceae</taxon>
        <taxon>Rauvolfioideae</taxon>
        <taxon>Vinceae</taxon>
        <taxon>Catharanthinae</taxon>
        <taxon>Catharanthus</taxon>
    </lineage>
</organism>
<keyword evidence="2" id="KW-1185">Reference proteome</keyword>
<name>A0ACC0A9Z8_CATRO</name>
<reference evidence="2" key="1">
    <citation type="journal article" date="2023" name="Nat. Plants">
        <title>Single-cell RNA sequencing provides a high-resolution roadmap for understanding the multicellular compartmentation of specialized metabolism.</title>
        <authorList>
            <person name="Sun S."/>
            <person name="Shen X."/>
            <person name="Li Y."/>
            <person name="Li Y."/>
            <person name="Wang S."/>
            <person name="Li R."/>
            <person name="Zhang H."/>
            <person name="Shen G."/>
            <person name="Guo B."/>
            <person name="Wei J."/>
            <person name="Xu J."/>
            <person name="St-Pierre B."/>
            <person name="Chen S."/>
            <person name="Sun C."/>
        </authorList>
    </citation>
    <scope>NUCLEOTIDE SEQUENCE [LARGE SCALE GENOMIC DNA]</scope>
</reference>
<accession>A0ACC0A9Z8</accession>
<protein>
    <submittedName>
        <fullName evidence="1">Uncharacterized protein</fullName>
    </submittedName>
</protein>
<dbReference type="Proteomes" id="UP001060085">
    <property type="component" value="Linkage Group LG06"/>
</dbReference>
<comment type="caution">
    <text evidence="1">The sequence shown here is derived from an EMBL/GenBank/DDBJ whole genome shotgun (WGS) entry which is preliminary data.</text>
</comment>
<gene>
    <name evidence="1" type="ORF">M9H77_26541</name>
</gene>